<dbReference type="InterPro" id="IPR024029">
    <property type="entry name" value="Pyridox_Oxase_FMN-dep"/>
</dbReference>
<dbReference type="AlphaFoldDB" id="A0A286E0U4"/>
<organism evidence="2 3">
    <name type="scientific">Streptomyces zhaozhouensis</name>
    <dbReference type="NCBI Taxonomy" id="1300267"/>
    <lineage>
        <taxon>Bacteria</taxon>
        <taxon>Bacillati</taxon>
        <taxon>Actinomycetota</taxon>
        <taxon>Actinomycetes</taxon>
        <taxon>Kitasatosporales</taxon>
        <taxon>Streptomycetaceae</taxon>
        <taxon>Streptomyces</taxon>
    </lineage>
</organism>
<dbReference type="PANTHER" id="PTHR42815:SF2">
    <property type="entry name" value="FAD-BINDING, PUTATIVE (AFU_ORTHOLOGUE AFUA_6G07600)-RELATED"/>
    <property type="match status" value="1"/>
</dbReference>
<dbReference type="Gene3D" id="2.30.110.10">
    <property type="entry name" value="Electron Transport, Fmn-binding Protein, Chain A"/>
    <property type="match status" value="1"/>
</dbReference>
<feature type="domain" description="Pyridoxamine 5'-phosphate oxidase N-terminal" evidence="1">
    <location>
        <begin position="63"/>
        <end position="179"/>
    </location>
</feature>
<dbReference type="PANTHER" id="PTHR42815">
    <property type="entry name" value="FAD-BINDING, PUTATIVE (AFU_ORTHOLOGUE AFUA_6G07600)-RELATED"/>
    <property type="match status" value="1"/>
</dbReference>
<dbReference type="InterPro" id="IPR012349">
    <property type="entry name" value="Split_barrel_FMN-bd"/>
</dbReference>
<sequence length="208" mass="22492">MCDLLPIEEGWSAVEPDRATTVVDDPLAGVVPVTSEDEITELLGPPHPIVIAKVRSDLGDFERQWLALSPFCLIATSAADGSCDVTPKGDPPGFAKVLDSTTLVIPDRPGNRRADGWRNVLSNGQVGTVFFLPGHGETLRINGTAQLVRDAPFFDQLALDGVPPRMALVIRTRQVYRHCSRALTKSGLWKPETWPATAPKPPPIVVEA</sequence>
<reference evidence="2 3" key="1">
    <citation type="submission" date="2017-09" db="EMBL/GenBank/DDBJ databases">
        <authorList>
            <person name="Ehlers B."/>
            <person name="Leendertz F.H."/>
        </authorList>
    </citation>
    <scope>NUCLEOTIDE SEQUENCE [LARGE SCALE GENOMIC DNA]</scope>
    <source>
        <strain evidence="2 3">CGMCC 4.7095</strain>
    </source>
</reference>
<dbReference type="EMBL" id="OCNE01000017">
    <property type="protein sequence ID" value="SOD64526.1"/>
    <property type="molecule type" value="Genomic_DNA"/>
</dbReference>
<evidence type="ECO:0000313" key="2">
    <source>
        <dbReference type="EMBL" id="SOD64526.1"/>
    </source>
</evidence>
<name>A0A286E0U4_9ACTN</name>
<evidence type="ECO:0000313" key="3">
    <source>
        <dbReference type="Proteomes" id="UP000219072"/>
    </source>
</evidence>
<evidence type="ECO:0000259" key="1">
    <source>
        <dbReference type="Pfam" id="PF01243"/>
    </source>
</evidence>
<proteinExistence type="predicted"/>
<protein>
    <recommendedName>
        <fullName evidence="1">Pyridoxamine 5'-phosphate oxidase N-terminal domain-containing protein</fullName>
    </recommendedName>
</protein>
<dbReference type="RefSeq" id="WP_245880731.1">
    <property type="nucleotide sequence ID" value="NZ_OCNE01000017.1"/>
</dbReference>
<dbReference type="Proteomes" id="UP000219072">
    <property type="component" value="Unassembled WGS sequence"/>
</dbReference>
<dbReference type="Pfam" id="PF01243">
    <property type="entry name" value="PNPOx_N"/>
    <property type="match status" value="1"/>
</dbReference>
<gene>
    <name evidence="2" type="ORF">SAMN06297387_11793</name>
</gene>
<keyword evidence="3" id="KW-1185">Reference proteome</keyword>
<dbReference type="InterPro" id="IPR011576">
    <property type="entry name" value="Pyridox_Oxase_N"/>
</dbReference>
<dbReference type="NCBIfam" id="TIGR04025">
    <property type="entry name" value="PPOX_FMN_DR2398"/>
    <property type="match status" value="1"/>
</dbReference>
<dbReference type="SUPFAM" id="SSF50475">
    <property type="entry name" value="FMN-binding split barrel"/>
    <property type="match status" value="1"/>
</dbReference>
<accession>A0A286E0U4</accession>